<evidence type="ECO:0000256" key="1">
    <source>
        <dbReference type="RuleBase" id="RU362092"/>
    </source>
</evidence>
<comment type="function">
    <text evidence="1">Introduces a single-strand break via transesterification at a target site in duplex DNA. Releases the supercoiling and torsional tension of DNA introduced during the DNA replication and transcription by transiently cleaving and rejoining one strand of the DNA duplex. The scissile phosphodiester is attacked by the catalytic tyrosine of the enzyme, resulting in the formation of a DNA-(5'-phosphotyrosyl)-enzyme intermediate and the expulsion of a 3'-OH DNA strand.</text>
</comment>
<proteinExistence type="inferred from homology"/>
<feature type="domain" description="DNA topoisomerase type IA DNA-binding" evidence="3">
    <location>
        <begin position="13"/>
        <end position="267"/>
    </location>
</feature>
<dbReference type="GO" id="GO:0003917">
    <property type="term" value="F:DNA topoisomerase type I (single strand cut, ATP-independent) activity"/>
    <property type="evidence" value="ECO:0007669"/>
    <property type="project" value="UniProtKB-EC"/>
</dbReference>
<sequence>MARGRPTSGMQARTAPGISSPLLLLPFFFFNRPSTVDFSLNRPLTVEIDRRQSILAIPSGSGRSAYRSAAGPVCIGCYPRTESTAYPSSFDFRSALSAHLINPIWGNDVQILLADGFCKPRMGSDAGDHPPITPMRSATEDMLGSDAWRLYQYICQHFIGSVSPDCKYTSTRTARYRAIPPKSAVDCRLREKDEEGETSFAVCCSSPVSPRDSSPAGDSFSPRKEKERGDIENMDALFEAQFSPLADSGRLLSKYTYTNKCFHFQLYKELACPLDGFELLIFSTAGPDGKTFPLCPYCYNSPPFEGIDKLFGTLKLGNSGKIGKGAGMPCFLCPHPTCPHSLITQGVCACPECSGTLVLDPVSAPKWRLCCNMCNCLVSLPQGAHRISTTGKRCPECDSTIIEVDFNKKTTVLSDGATLHEGCILCDELLHSLVEVKHGTSFFRRGRGRGRNRGRGRHRGRGRGSSKHEDPKMSFRDF</sequence>
<dbReference type="InterPro" id="IPR023405">
    <property type="entry name" value="Topo_IA_core_domain"/>
</dbReference>
<reference evidence="4 5" key="1">
    <citation type="journal article" date="2014" name="Agronomy (Basel)">
        <title>A Draft Genome Sequence for Ensete ventricosum, the Drought-Tolerant Tree Against Hunger.</title>
        <authorList>
            <person name="Harrison J."/>
            <person name="Moore K.A."/>
            <person name="Paszkiewicz K."/>
            <person name="Jones T."/>
            <person name="Grant M."/>
            <person name="Ambacheew D."/>
            <person name="Muzemil S."/>
            <person name="Studholme D.J."/>
        </authorList>
    </citation>
    <scope>NUCLEOTIDE SEQUENCE [LARGE SCALE GENOMIC DNA]</scope>
</reference>
<comment type="catalytic activity">
    <reaction evidence="1">
        <text>ATP-independent breakage of single-stranded DNA, followed by passage and rejoining.</text>
        <dbReference type="EC" id="5.6.2.1"/>
    </reaction>
</comment>
<dbReference type="GO" id="GO:0003677">
    <property type="term" value="F:DNA binding"/>
    <property type="evidence" value="ECO:0007669"/>
    <property type="project" value="UniProtKB-KW"/>
</dbReference>
<protein>
    <recommendedName>
        <fullName evidence="1">DNA topoisomerase</fullName>
        <ecNumber evidence="1">5.6.2.1</ecNumber>
    </recommendedName>
</protein>
<dbReference type="GO" id="GO:0006265">
    <property type="term" value="P:DNA topological change"/>
    <property type="evidence" value="ECO:0007669"/>
    <property type="project" value="InterPro"/>
</dbReference>
<dbReference type="InterPro" id="IPR003602">
    <property type="entry name" value="Topo_IA_DNA-bd_dom"/>
</dbReference>
<dbReference type="InterPro" id="IPR000380">
    <property type="entry name" value="Topo_IA"/>
</dbReference>
<dbReference type="InterPro" id="IPR013826">
    <property type="entry name" value="Topo_IA_cen_sub3"/>
</dbReference>
<comment type="caution">
    <text evidence="4">The sequence shown here is derived from an EMBL/GenBank/DDBJ whole genome shotgun (WGS) entry which is preliminary data.</text>
</comment>
<dbReference type="PANTHER" id="PTHR11390">
    <property type="entry name" value="PROKARYOTIC DNA TOPOISOMERASE"/>
    <property type="match status" value="1"/>
</dbReference>
<accession>A0A427A049</accession>
<dbReference type="GO" id="GO:0005634">
    <property type="term" value="C:nucleus"/>
    <property type="evidence" value="ECO:0007669"/>
    <property type="project" value="TreeGrafter"/>
</dbReference>
<dbReference type="GO" id="GO:0006310">
    <property type="term" value="P:DNA recombination"/>
    <property type="evidence" value="ECO:0007669"/>
    <property type="project" value="TreeGrafter"/>
</dbReference>
<keyword evidence="1" id="KW-0413">Isomerase</keyword>
<comment type="similarity">
    <text evidence="1">Belongs to the type IA topoisomerase family.</text>
</comment>
<dbReference type="SMART" id="SM00437">
    <property type="entry name" value="TOP1Ac"/>
    <property type="match status" value="1"/>
</dbReference>
<feature type="region of interest" description="Disordered" evidence="2">
    <location>
        <begin position="203"/>
        <end position="228"/>
    </location>
</feature>
<evidence type="ECO:0000313" key="5">
    <source>
        <dbReference type="Proteomes" id="UP000287651"/>
    </source>
</evidence>
<dbReference type="GO" id="GO:0006281">
    <property type="term" value="P:DNA repair"/>
    <property type="evidence" value="ECO:0007669"/>
    <property type="project" value="TreeGrafter"/>
</dbReference>
<dbReference type="EMBL" id="AMZH03004306">
    <property type="protein sequence ID" value="RRT69561.1"/>
    <property type="molecule type" value="Genomic_DNA"/>
</dbReference>
<evidence type="ECO:0000313" key="4">
    <source>
        <dbReference type="EMBL" id="RRT69561.1"/>
    </source>
</evidence>
<evidence type="ECO:0000256" key="2">
    <source>
        <dbReference type="SAM" id="MobiDB-lite"/>
    </source>
</evidence>
<feature type="region of interest" description="Disordered" evidence="2">
    <location>
        <begin position="444"/>
        <end position="478"/>
    </location>
</feature>
<dbReference type="SUPFAM" id="SSF56712">
    <property type="entry name" value="Prokaryotic type I DNA topoisomerase"/>
    <property type="match status" value="1"/>
</dbReference>
<organism evidence="4 5">
    <name type="scientific">Ensete ventricosum</name>
    <name type="common">Abyssinian banana</name>
    <name type="synonym">Musa ensete</name>
    <dbReference type="NCBI Taxonomy" id="4639"/>
    <lineage>
        <taxon>Eukaryota</taxon>
        <taxon>Viridiplantae</taxon>
        <taxon>Streptophyta</taxon>
        <taxon>Embryophyta</taxon>
        <taxon>Tracheophyta</taxon>
        <taxon>Spermatophyta</taxon>
        <taxon>Magnoliopsida</taxon>
        <taxon>Liliopsida</taxon>
        <taxon>Zingiberales</taxon>
        <taxon>Musaceae</taxon>
        <taxon>Ensete</taxon>
    </lineage>
</organism>
<dbReference type="EC" id="5.6.2.1" evidence="1"/>
<dbReference type="PANTHER" id="PTHR11390:SF20">
    <property type="entry name" value="DNA TOPOISOMERASE 3-BETA-1"/>
    <property type="match status" value="1"/>
</dbReference>
<keyword evidence="1" id="KW-0238">DNA-binding</keyword>
<feature type="compositionally biased region" description="Basic and acidic residues" evidence="2">
    <location>
        <begin position="466"/>
        <end position="478"/>
    </location>
</feature>
<feature type="compositionally biased region" description="Basic residues" evidence="2">
    <location>
        <begin position="444"/>
        <end position="465"/>
    </location>
</feature>
<dbReference type="InterPro" id="IPR013497">
    <property type="entry name" value="Topo_IA_cen"/>
</dbReference>
<dbReference type="Proteomes" id="UP000287651">
    <property type="component" value="Unassembled WGS sequence"/>
</dbReference>
<evidence type="ECO:0000259" key="3">
    <source>
        <dbReference type="SMART" id="SM00437"/>
    </source>
</evidence>
<dbReference type="Pfam" id="PF01131">
    <property type="entry name" value="Topoisom_bac"/>
    <property type="match status" value="1"/>
</dbReference>
<name>A0A427A049_ENSVE</name>
<gene>
    <name evidence="4" type="ORF">B296_00008103</name>
</gene>
<keyword evidence="1" id="KW-0799">Topoisomerase</keyword>
<dbReference type="Gene3D" id="1.10.290.10">
    <property type="entry name" value="Topoisomerase I, domain 4"/>
    <property type="match status" value="1"/>
</dbReference>
<dbReference type="AlphaFoldDB" id="A0A427A049"/>